<keyword evidence="4" id="KW-1185">Reference proteome</keyword>
<keyword evidence="2" id="KW-0472">Membrane</keyword>
<gene>
    <name evidence="3" type="ORF">DEAC_c08310</name>
</gene>
<dbReference type="STRING" id="476652.DEAC_c08310"/>
<comment type="caution">
    <text evidence="3">The sequence shown here is derived from an EMBL/GenBank/DDBJ whole genome shotgun (WGS) entry which is preliminary data.</text>
</comment>
<dbReference type="EMBL" id="LDZY01000003">
    <property type="protein sequence ID" value="KLU66897.1"/>
    <property type="molecule type" value="Genomic_DNA"/>
</dbReference>
<protein>
    <recommendedName>
        <fullName evidence="5">DUF2304 domain-containing protein</fullName>
    </recommendedName>
</protein>
<feature type="compositionally biased region" description="Polar residues" evidence="1">
    <location>
        <begin position="112"/>
        <end position="123"/>
    </location>
</feature>
<evidence type="ECO:0000256" key="2">
    <source>
        <dbReference type="SAM" id="Phobius"/>
    </source>
</evidence>
<dbReference type="RefSeq" id="WP_047808766.1">
    <property type="nucleotide sequence ID" value="NZ_LDZY01000003.1"/>
</dbReference>
<dbReference type="PATRIC" id="fig|476652.3.peg.852"/>
<dbReference type="Proteomes" id="UP000036356">
    <property type="component" value="Unassembled WGS sequence"/>
</dbReference>
<dbReference type="AlphaFoldDB" id="A0A0J1FU97"/>
<evidence type="ECO:0008006" key="5">
    <source>
        <dbReference type="Google" id="ProtNLM"/>
    </source>
</evidence>
<sequence>MTRVQIVVLIMSILVTGFIIEQVRQRRLAVEYSLIWIVAGFGMIFLSLWRNGIEYLANLMGIYYAPSAIFVIFGVLVFILCVHFSLEISRLSSTNRVLVQRIALLEDDLRNLQQSPQTKSPQTGKRKQAAETSPHKDV</sequence>
<organism evidence="3 4">
    <name type="scientific">Desulfosporosinus acididurans</name>
    <dbReference type="NCBI Taxonomy" id="476652"/>
    <lineage>
        <taxon>Bacteria</taxon>
        <taxon>Bacillati</taxon>
        <taxon>Bacillota</taxon>
        <taxon>Clostridia</taxon>
        <taxon>Eubacteriales</taxon>
        <taxon>Desulfitobacteriaceae</taxon>
        <taxon>Desulfosporosinus</taxon>
    </lineage>
</organism>
<name>A0A0J1FU97_9FIRM</name>
<evidence type="ECO:0000313" key="4">
    <source>
        <dbReference type="Proteomes" id="UP000036356"/>
    </source>
</evidence>
<proteinExistence type="predicted"/>
<evidence type="ECO:0000313" key="3">
    <source>
        <dbReference type="EMBL" id="KLU66897.1"/>
    </source>
</evidence>
<dbReference type="Pfam" id="PF10066">
    <property type="entry name" value="DUF2304"/>
    <property type="match status" value="1"/>
</dbReference>
<keyword evidence="2" id="KW-1133">Transmembrane helix</keyword>
<dbReference type="InterPro" id="IPR019277">
    <property type="entry name" value="DUF2304"/>
</dbReference>
<evidence type="ECO:0000256" key="1">
    <source>
        <dbReference type="SAM" id="MobiDB-lite"/>
    </source>
</evidence>
<feature type="transmembrane region" description="Helical" evidence="2">
    <location>
        <begin position="61"/>
        <end position="86"/>
    </location>
</feature>
<keyword evidence="2" id="KW-0812">Transmembrane</keyword>
<feature type="transmembrane region" description="Helical" evidence="2">
    <location>
        <begin position="6"/>
        <end position="23"/>
    </location>
</feature>
<accession>A0A0J1FU97</accession>
<reference evidence="3 4" key="1">
    <citation type="submission" date="2015-06" db="EMBL/GenBank/DDBJ databases">
        <title>Draft genome of the moderately acidophilic sulfate reducer Candidatus Desulfosporosinus acididurans strain M1.</title>
        <authorList>
            <person name="Poehlein A."/>
            <person name="Petzsch P."/>
            <person name="Johnson B.D."/>
            <person name="Schloemann M."/>
            <person name="Daniel R."/>
            <person name="Muehling M."/>
        </authorList>
    </citation>
    <scope>NUCLEOTIDE SEQUENCE [LARGE SCALE GENOMIC DNA]</scope>
    <source>
        <strain evidence="3 4">M1</strain>
    </source>
</reference>
<feature type="region of interest" description="Disordered" evidence="1">
    <location>
        <begin position="112"/>
        <end position="138"/>
    </location>
</feature>
<feature type="transmembrane region" description="Helical" evidence="2">
    <location>
        <begin position="30"/>
        <end position="49"/>
    </location>
</feature>